<dbReference type="RefSeq" id="WP_079290113.1">
    <property type="nucleotide sequence ID" value="NZ_MWPS01000014.1"/>
</dbReference>
<dbReference type="Gene3D" id="3.40.50.2300">
    <property type="match status" value="1"/>
</dbReference>
<evidence type="ECO:0000313" key="6">
    <source>
        <dbReference type="EMBL" id="OPG16737.1"/>
    </source>
</evidence>
<feature type="active site" description="Proton donor" evidence="4">
    <location>
        <position position="131"/>
    </location>
</feature>
<dbReference type="SMART" id="SM00226">
    <property type="entry name" value="LMWPc"/>
    <property type="match status" value="1"/>
</dbReference>
<keyword evidence="2" id="KW-0378">Hydrolase</keyword>
<dbReference type="Proteomes" id="UP000190229">
    <property type="component" value="Unassembled WGS sequence"/>
</dbReference>
<dbReference type="PRINTS" id="PR00719">
    <property type="entry name" value="LMWPTPASE"/>
</dbReference>
<keyword evidence="7" id="KW-1185">Reference proteome</keyword>
<comment type="caution">
    <text evidence="6">The sequence shown here is derived from an EMBL/GenBank/DDBJ whole genome shotgun (WGS) entry which is preliminary data.</text>
</comment>
<evidence type="ECO:0000256" key="4">
    <source>
        <dbReference type="PIRSR" id="PIRSR617867-1"/>
    </source>
</evidence>
<dbReference type="InterPro" id="IPR036196">
    <property type="entry name" value="Ptyr_pPase_sf"/>
</dbReference>
<evidence type="ECO:0000256" key="2">
    <source>
        <dbReference type="ARBA" id="ARBA00022801"/>
    </source>
</evidence>
<protein>
    <recommendedName>
        <fullName evidence="5">Phosphotyrosine protein phosphatase I domain-containing protein</fullName>
    </recommendedName>
</protein>
<sequence length="165" mass="18217">MYRILVVCTGNTCRSPLASILLEEAFRRKGLAEQVVVDSAGISAARGQPISDGAKQSLDKRGLEAAAKRHRSKPVEHRDLSIVDLILVMTRQHKLALLADAPETLDKVYTLREYVMLDRPVDEEEALDIADPFGTSSAAYEKVAAELETLCEEIAERIARQLGKE</sequence>
<comment type="similarity">
    <text evidence="1">Belongs to the low molecular weight phosphotyrosine protein phosphatase family.</text>
</comment>
<dbReference type="PANTHER" id="PTHR11717">
    <property type="entry name" value="LOW MOLECULAR WEIGHT PROTEIN TYROSINE PHOSPHATASE"/>
    <property type="match status" value="1"/>
</dbReference>
<reference evidence="6 7" key="1">
    <citation type="submission" date="2017-02" db="EMBL/GenBank/DDBJ databases">
        <title>Draft genome of Acidibacillus ferrooxidans Huett2.</title>
        <authorList>
            <person name="Schopf S."/>
        </authorList>
    </citation>
    <scope>NUCLEOTIDE SEQUENCE [LARGE SCALE GENOMIC DNA]</scope>
    <source>
        <strain evidence="6 7">Huett2</strain>
    </source>
</reference>
<proteinExistence type="inferred from homology"/>
<dbReference type="GO" id="GO:0004725">
    <property type="term" value="F:protein tyrosine phosphatase activity"/>
    <property type="evidence" value="ECO:0007669"/>
    <property type="project" value="InterPro"/>
</dbReference>
<dbReference type="InterPro" id="IPR050438">
    <property type="entry name" value="LMW_PTPase"/>
</dbReference>
<organism evidence="6 7">
    <name type="scientific">Ferroacidibacillus organovorans</name>
    <dbReference type="NCBI Taxonomy" id="1765683"/>
    <lineage>
        <taxon>Bacteria</taxon>
        <taxon>Bacillati</taxon>
        <taxon>Bacillota</taxon>
        <taxon>Bacilli</taxon>
        <taxon>Bacillales</taxon>
        <taxon>Alicyclobacillaceae</taxon>
        <taxon>Ferroacidibacillus</taxon>
    </lineage>
</organism>
<dbReference type="EMBL" id="MWPS01000014">
    <property type="protein sequence ID" value="OPG16737.1"/>
    <property type="molecule type" value="Genomic_DNA"/>
</dbReference>
<evidence type="ECO:0000256" key="1">
    <source>
        <dbReference type="ARBA" id="ARBA00011063"/>
    </source>
</evidence>
<gene>
    <name evidence="6" type="ORF">B2M26_05085</name>
</gene>
<dbReference type="InterPro" id="IPR017867">
    <property type="entry name" value="Tyr_phospatase_low_mol_wt"/>
</dbReference>
<feature type="active site" description="Nucleophile" evidence="4">
    <location>
        <position position="8"/>
    </location>
</feature>
<feature type="active site" evidence="4">
    <location>
        <position position="14"/>
    </location>
</feature>
<dbReference type="Pfam" id="PF01451">
    <property type="entry name" value="LMWPc"/>
    <property type="match status" value="1"/>
</dbReference>
<dbReference type="AlphaFoldDB" id="A0A1V4EUW0"/>
<keyword evidence="3" id="KW-0904">Protein phosphatase</keyword>
<dbReference type="InterPro" id="IPR023485">
    <property type="entry name" value="Ptyr_pPase"/>
</dbReference>
<evidence type="ECO:0000259" key="5">
    <source>
        <dbReference type="SMART" id="SM00226"/>
    </source>
</evidence>
<accession>A0A1V4EUW0</accession>
<evidence type="ECO:0000256" key="3">
    <source>
        <dbReference type="ARBA" id="ARBA00022912"/>
    </source>
</evidence>
<dbReference type="PANTHER" id="PTHR11717:SF31">
    <property type="entry name" value="LOW MOLECULAR WEIGHT PROTEIN-TYROSINE-PHOSPHATASE ETP-RELATED"/>
    <property type="match status" value="1"/>
</dbReference>
<evidence type="ECO:0000313" key="7">
    <source>
        <dbReference type="Proteomes" id="UP000190229"/>
    </source>
</evidence>
<dbReference type="SUPFAM" id="SSF52788">
    <property type="entry name" value="Phosphotyrosine protein phosphatases I"/>
    <property type="match status" value="1"/>
</dbReference>
<name>A0A1V4EUW0_9BACL</name>
<feature type="domain" description="Phosphotyrosine protein phosphatase I" evidence="5">
    <location>
        <begin position="2"/>
        <end position="157"/>
    </location>
</feature>